<accession>A0A371DJU1</accession>
<sequence length="178" mass="20296">MAILRSSSRASNTATRSSRRVPPPMYSEAYNASHKGLQDWKRQLASAHKGEKMIYGLLFATDVDRPRMVQLPVFTEPDDVVNASGWVADVKTTHWFPRGNSCTRVDKLPSAERPLRNGYTIVTSQFPHQAPINKCIRERFGRVVRGNVLVLRHRFRSPLLVANLHSCERQFVEILVEQ</sequence>
<feature type="compositionally biased region" description="Low complexity" evidence="1">
    <location>
        <begin position="1"/>
        <end position="16"/>
    </location>
</feature>
<organism evidence="2 3">
    <name type="scientific">Lentinus brumalis</name>
    <dbReference type="NCBI Taxonomy" id="2498619"/>
    <lineage>
        <taxon>Eukaryota</taxon>
        <taxon>Fungi</taxon>
        <taxon>Dikarya</taxon>
        <taxon>Basidiomycota</taxon>
        <taxon>Agaricomycotina</taxon>
        <taxon>Agaricomycetes</taxon>
        <taxon>Polyporales</taxon>
        <taxon>Polyporaceae</taxon>
        <taxon>Lentinus</taxon>
    </lineage>
</organism>
<reference evidence="2 3" key="1">
    <citation type="journal article" date="2018" name="Biotechnol. Biofuels">
        <title>Integrative visual omics of the white-rot fungus Polyporus brumalis exposes the biotechnological potential of its oxidative enzymes for delignifying raw plant biomass.</title>
        <authorList>
            <person name="Miyauchi S."/>
            <person name="Rancon A."/>
            <person name="Drula E."/>
            <person name="Hage H."/>
            <person name="Chaduli D."/>
            <person name="Favel A."/>
            <person name="Grisel S."/>
            <person name="Henrissat B."/>
            <person name="Herpoel-Gimbert I."/>
            <person name="Ruiz-Duenas F.J."/>
            <person name="Chevret D."/>
            <person name="Hainaut M."/>
            <person name="Lin J."/>
            <person name="Wang M."/>
            <person name="Pangilinan J."/>
            <person name="Lipzen A."/>
            <person name="Lesage-Meessen L."/>
            <person name="Navarro D."/>
            <person name="Riley R."/>
            <person name="Grigoriev I.V."/>
            <person name="Zhou S."/>
            <person name="Raouche S."/>
            <person name="Rosso M.N."/>
        </authorList>
    </citation>
    <scope>NUCLEOTIDE SEQUENCE [LARGE SCALE GENOMIC DNA]</scope>
    <source>
        <strain evidence="2 3">BRFM 1820</strain>
    </source>
</reference>
<evidence type="ECO:0000256" key="1">
    <source>
        <dbReference type="SAM" id="MobiDB-lite"/>
    </source>
</evidence>
<evidence type="ECO:0000313" key="2">
    <source>
        <dbReference type="EMBL" id="RDX52799.1"/>
    </source>
</evidence>
<keyword evidence="3" id="KW-1185">Reference proteome</keyword>
<dbReference type="EMBL" id="KZ857389">
    <property type="protein sequence ID" value="RDX52799.1"/>
    <property type="molecule type" value="Genomic_DNA"/>
</dbReference>
<name>A0A371DJU1_9APHY</name>
<protein>
    <submittedName>
        <fullName evidence="2">Uncharacterized protein</fullName>
    </submittedName>
</protein>
<gene>
    <name evidence="2" type="ORF">OH76DRAFT_1416484</name>
</gene>
<dbReference type="Proteomes" id="UP000256964">
    <property type="component" value="Unassembled WGS sequence"/>
</dbReference>
<feature type="region of interest" description="Disordered" evidence="1">
    <location>
        <begin position="1"/>
        <end position="25"/>
    </location>
</feature>
<dbReference type="OrthoDB" id="10379829at2759"/>
<proteinExistence type="predicted"/>
<evidence type="ECO:0000313" key="3">
    <source>
        <dbReference type="Proteomes" id="UP000256964"/>
    </source>
</evidence>
<dbReference type="AlphaFoldDB" id="A0A371DJU1"/>